<feature type="region of interest" description="Disordered" evidence="1">
    <location>
        <begin position="56"/>
        <end position="81"/>
    </location>
</feature>
<name>A0A545VDZ1_9HYPO</name>
<keyword evidence="3" id="KW-1185">Reference proteome</keyword>
<dbReference type="AlphaFoldDB" id="A0A545VDZ1"/>
<gene>
    <name evidence="2" type="ORF">IF1G_02160</name>
</gene>
<reference evidence="2 3" key="1">
    <citation type="journal article" date="2019" name="Appl. Microbiol. Biotechnol.">
        <title>Genome sequence of Isaria javanica and comparative genome analysis insights into family S53 peptidase evolution in fungal entomopathogens.</title>
        <authorList>
            <person name="Lin R."/>
            <person name="Zhang X."/>
            <person name="Xin B."/>
            <person name="Zou M."/>
            <person name="Gao Y."/>
            <person name="Qin F."/>
            <person name="Hu Q."/>
            <person name="Xie B."/>
            <person name="Cheng X."/>
        </authorList>
    </citation>
    <scope>NUCLEOTIDE SEQUENCE [LARGE SCALE GENOMIC DNA]</scope>
    <source>
        <strain evidence="2 3">IJ1G</strain>
    </source>
</reference>
<evidence type="ECO:0000256" key="1">
    <source>
        <dbReference type="SAM" id="MobiDB-lite"/>
    </source>
</evidence>
<evidence type="ECO:0000313" key="2">
    <source>
        <dbReference type="EMBL" id="TQV99945.1"/>
    </source>
</evidence>
<protein>
    <submittedName>
        <fullName evidence="2">Uncharacterized protein</fullName>
    </submittedName>
</protein>
<comment type="caution">
    <text evidence="2">The sequence shown here is derived from an EMBL/GenBank/DDBJ whole genome shotgun (WGS) entry which is preliminary data.</text>
</comment>
<sequence length="81" mass="8800">MPQRLAKERGGGRGCGGFLITAVGYGKYNAEEKYRHRNCSSLKWSCACDQEAVLSKGDDGRGPGSGEALTGGKPKMRWRIH</sequence>
<organism evidence="2 3">
    <name type="scientific">Cordyceps javanica</name>
    <dbReference type="NCBI Taxonomy" id="43265"/>
    <lineage>
        <taxon>Eukaryota</taxon>
        <taxon>Fungi</taxon>
        <taxon>Dikarya</taxon>
        <taxon>Ascomycota</taxon>
        <taxon>Pezizomycotina</taxon>
        <taxon>Sordariomycetes</taxon>
        <taxon>Hypocreomycetidae</taxon>
        <taxon>Hypocreales</taxon>
        <taxon>Cordycipitaceae</taxon>
        <taxon>Cordyceps</taxon>
    </lineage>
</organism>
<accession>A0A545VDZ1</accession>
<dbReference type="EMBL" id="SPUK01000002">
    <property type="protein sequence ID" value="TQV99945.1"/>
    <property type="molecule type" value="Genomic_DNA"/>
</dbReference>
<evidence type="ECO:0000313" key="3">
    <source>
        <dbReference type="Proteomes" id="UP000315783"/>
    </source>
</evidence>
<dbReference type="Proteomes" id="UP000315783">
    <property type="component" value="Unassembled WGS sequence"/>
</dbReference>
<proteinExistence type="predicted"/>